<evidence type="ECO:0000256" key="2">
    <source>
        <dbReference type="SAM" id="SignalP"/>
    </source>
</evidence>
<organism evidence="3 4">
    <name type="scientific">Candidatus Kaiserbacteria bacterium RIFCSPHIGHO2_01_FULL_56_24</name>
    <dbReference type="NCBI Taxonomy" id="1798487"/>
    <lineage>
        <taxon>Bacteria</taxon>
        <taxon>Candidatus Kaiseribacteriota</taxon>
    </lineage>
</organism>
<gene>
    <name evidence="3" type="ORF">A2765_05895</name>
</gene>
<evidence type="ECO:0000313" key="4">
    <source>
        <dbReference type="Proteomes" id="UP000176377"/>
    </source>
</evidence>
<feature type="transmembrane region" description="Helical" evidence="1">
    <location>
        <begin position="105"/>
        <end position="125"/>
    </location>
</feature>
<sequence length="141" mass="15076">MTLSRAVVTLAIAAFLLPVLLFAQTSAGSDTSTGDAVLREAIRADLMKDPRSAQMSSAEIDVMVNMLAAQAQEQGTAQDYLDSQNSFKQQAPPVYQEPAATLNPLAIALLALVVVLAGVAIFLIWQRRLHRSLPPSAGMVR</sequence>
<evidence type="ECO:0000313" key="3">
    <source>
        <dbReference type="EMBL" id="OGG57644.1"/>
    </source>
</evidence>
<proteinExistence type="predicted"/>
<keyword evidence="1" id="KW-0812">Transmembrane</keyword>
<protein>
    <recommendedName>
        <fullName evidence="5">Gram-positive cocci surface proteins LPxTG domain-containing protein</fullName>
    </recommendedName>
</protein>
<name>A0A1F6D869_9BACT</name>
<keyword evidence="1" id="KW-1133">Transmembrane helix</keyword>
<keyword evidence="2" id="KW-0732">Signal</keyword>
<dbReference type="Proteomes" id="UP000176377">
    <property type="component" value="Unassembled WGS sequence"/>
</dbReference>
<evidence type="ECO:0008006" key="5">
    <source>
        <dbReference type="Google" id="ProtNLM"/>
    </source>
</evidence>
<keyword evidence="1" id="KW-0472">Membrane</keyword>
<dbReference type="EMBL" id="MFLA01000047">
    <property type="protein sequence ID" value="OGG57644.1"/>
    <property type="molecule type" value="Genomic_DNA"/>
</dbReference>
<dbReference type="AlphaFoldDB" id="A0A1F6D869"/>
<feature type="signal peptide" evidence="2">
    <location>
        <begin position="1"/>
        <end position="23"/>
    </location>
</feature>
<comment type="caution">
    <text evidence="3">The sequence shown here is derived from an EMBL/GenBank/DDBJ whole genome shotgun (WGS) entry which is preliminary data.</text>
</comment>
<reference evidence="3 4" key="1">
    <citation type="journal article" date="2016" name="Nat. Commun.">
        <title>Thousands of microbial genomes shed light on interconnected biogeochemical processes in an aquifer system.</title>
        <authorList>
            <person name="Anantharaman K."/>
            <person name="Brown C.T."/>
            <person name="Hug L.A."/>
            <person name="Sharon I."/>
            <person name="Castelle C.J."/>
            <person name="Probst A.J."/>
            <person name="Thomas B.C."/>
            <person name="Singh A."/>
            <person name="Wilkins M.J."/>
            <person name="Karaoz U."/>
            <person name="Brodie E.L."/>
            <person name="Williams K.H."/>
            <person name="Hubbard S.S."/>
            <person name="Banfield J.F."/>
        </authorList>
    </citation>
    <scope>NUCLEOTIDE SEQUENCE [LARGE SCALE GENOMIC DNA]</scope>
</reference>
<evidence type="ECO:0000256" key="1">
    <source>
        <dbReference type="SAM" id="Phobius"/>
    </source>
</evidence>
<feature type="chain" id="PRO_5009523720" description="Gram-positive cocci surface proteins LPxTG domain-containing protein" evidence="2">
    <location>
        <begin position="24"/>
        <end position="141"/>
    </location>
</feature>
<accession>A0A1F6D869</accession>